<feature type="transmembrane region" description="Helical" evidence="9">
    <location>
        <begin position="37"/>
        <end position="57"/>
    </location>
</feature>
<accession>A0ABY4N3S6</accession>
<dbReference type="RefSeq" id="WP_249478379.1">
    <property type="nucleotide sequence ID" value="NZ_CP097218.1"/>
</dbReference>
<sequence length="162" mass="16368">MSAEANAPSRGWTFLLLAIGAEVTASLSLKGALERPALYALVLVGYVGAFIALALVLREGMPLGVAYGVWGASGVALTAIMSLILFGEALTAPMIIGIVLVIAGVLCVELGSPAPPASGVGPESDVGPEFAVWPESAAGPGSADPLDPLDRTTRSAAPEEER</sequence>
<organism evidence="10 11">
    <name type="scientific">Brachybacterium kimchii</name>
    <dbReference type="NCBI Taxonomy" id="2942909"/>
    <lineage>
        <taxon>Bacteria</taxon>
        <taxon>Bacillati</taxon>
        <taxon>Actinomycetota</taxon>
        <taxon>Actinomycetes</taxon>
        <taxon>Micrococcales</taxon>
        <taxon>Dermabacteraceae</taxon>
        <taxon>Brachybacterium</taxon>
    </lineage>
</organism>
<keyword evidence="3" id="KW-1003">Cell membrane</keyword>
<dbReference type="InterPro" id="IPR037185">
    <property type="entry name" value="EmrE-like"/>
</dbReference>
<dbReference type="InterPro" id="IPR000390">
    <property type="entry name" value="Small_drug/metabolite_transptr"/>
</dbReference>
<dbReference type="InterPro" id="IPR045324">
    <property type="entry name" value="Small_multidrug_res"/>
</dbReference>
<protein>
    <submittedName>
        <fullName evidence="10">Multidrug efflux SMR transporter</fullName>
    </submittedName>
</protein>
<keyword evidence="11" id="KW-1185">Reference proteome</keyword>
<feature type="transmembrane region" description="Helical" evidence="9">
    <location>
        <begin position="92"/>
        <end position="111"/>
    </location>
</feature>
<comment type="subcellular location">
    <subcellularLocation>
        <location evidence="1 7">Cell membrane</location>
        <topology evidence="1 7">Multi-pass membrane protein</topology>
    </subcellularLocation>
</comment>
<keyword evidence="6 9" id="KW-0472">Membrane</keyword>
<evidence type="ECO:0000313" key="10">
    <source>
        <dbReference type="EMBL" id="UQN29208.1"/>
    </source>
</evidence>
<evidence type="ECO:0000256" key="1">
    <source>
        <dbReference type="ARBA" id="ARBA00004651"/>
    </source>
</evidence>
<dbReference type="SUPFAM" id="SSF103481">
    <property type="entry name" value="Multidrug resistance efflux transporter EmrE"/>
    <property type="match status" value="1"/>
</dbReference>
<feature type="compositionally biased region" description="Basic and acidic residues" evidence="8">
    <location>
        <begin position="148"/>
        <end position="162"/>
    </location>
</feature>
<keyword evidence="4 7" id="KW-0812">Transmembrane</keyword>
<dbReference type="PANTHER" id="PTHR30561">
    <property type="entry name" value="SMR FAMILY PROTON-DEPENDENT DRUG EFFLUX TRANSPORTER SUGE"/>
    <property type="match status" value="1"/>
</dbReference>
<evidence type="ECO:0000256" key="3">
    <source>
        <dbReference type="ARBA" id="ARBA00022475"/>
    </source>
</evidence>
<reference evidence="10" key="1">
    <citation type="submission" date="2022-05" db="EMBL/GenBank/DDBJ databases">
        <title>Genomic analysis of Brachybacterium sp. CBA3104.</title>
        <authorList>
            <person name="Roh S.W."/>
            <person name="Kim Y.B."/>
            <person name="Kim Y."/>
        </authorList>
    </citation>
    <scope>NUCLEOTIDE SEQUENCE</scope>
    <source>
        <strain evidence="10">CBA3104</strain>
    </source>
</reference>
<feature type="region of interest" description="Disordered" evidence="8">
    <location>
        <begin position="116"/>
        <end position="162"/>
    </location>
</feature>
<dbReference type="PANTHER" id="PTHR30561:SF1">
    <property type="entry name" value="MULTIDRUG TRANSPORTER EMRE"/>
    <property type="match status" value="1"/>
</dbReference>
<gene>
    <name evidence="10" type="ORF">M4486_16485</name>
</gene>
<evidence type="ECO:0000313" key="11">
    <source>
        <dbReference type="Proteomes" id="UP001055868"/>
    </source>
</evidence>
<dbReference type="Pfam" id="PF00893">
    <property type="entry name" value="Multi_Drug_Res"/>
    <property type="match status" value="1"/>
</dbReference>
<dbReference type="Proteomes" id="UP001055868">
    <property type="component" value="Chromosome"/>
</dbReference>
<evidence type="ECO:0000256" key="9">
    <source>
        <dbReference type="SAM" id="Phobius"/>
    </source>
</evidence>
<dbReference type="Gene3D" id="1.10.3730.20">
    <property type="match status" value="1"/>
</dbReference>
<proteinExistence type="inferred from homology"/>
<evidence type="ECO:0000256" key="4">
    <source>
        <dbReference type="ARBA" id="ARBA00022692"/>
    </source>
</evidence>
<evidence type="ECO:0000256" key="5">
    <source>
        <dbReference type="ARBA" id="ARBA00022989"/>
    </source>
</evidence>
<evidence type="ECO:0000256" key="8">
    <source>
        <dbReference type="SAM" id="MobiDB-lite"/>
    </source>
</evidence>
<name>A0ABY4N3S6_9MICO</name>
<evidence type="ECO:0000256" key="2">
    <source>
        <dbReference type="ARBA" id="ARBA00022448"/>
    </source>
</evidence>
<dbReference type="EMBL" id="CP097218">
    <property type="protein sequence ID" value="UQN29208.1"/>
    <property type="molecule type" value="Genomic_DNA"/>
</dbReference>
<keyword evidence="2" id="KW-0813">Transport</keyword>
<evidence type="ECO:0000256" key="6">
    <source>
        <dbReference type="ARBA" id="ARBA00023136"/>
    </source>
</evidence>
<evidence type="ECO:0000256" key="7">
    <source>
        <dbReference type="RuleBase" id="RU003942"/>
    </source>
</evidence>
<comment type="similarity">
    <text evidence="7">Belongs to the drug/metabolite transporter (DMT) superfamily. Small multidrug resistance (SMR) (TC 2.A.7.1) family.</text>
</comment>
<keyword evidence="5 9" id="KW-1133">Transmembrane helix</keyword>
<feature type="transmembrane region" description="Helical" evidence="9">
    <location>
        <begin position="64"/>
        <end position="86"/>
    </location>
</feature>